<protein>
    <submittedName>
        <fullName evidence="1">Uncharacterized protein</fullName>
    </submittedName>
</protein>
<organism evidence="1 2">
    <name type="scientific">Elsinoe australis</name>
    <dbReference type="NCBI Taxonomy" id="40998"/>
    <lineage>
        <taxon>Eukaryota</taxon>
        <taxon>Fungi</taxon>
        <taxon>Dikarya</taxon>
        <taxon>Ascomycota</taxon>
        <taxon>Pezizomycotina</taxon>
        <taxon>Dothideomycetes</taxon>
        <taxon>Dothideomycetidae</taxon>
        <taxon>Myriangiales</taxon>
        <taxon>Elsinoaceae</taxon>
        <taxon>Elsinoe</taxon>
    </lineage>
</organism>
<gene>
    <name evidence="1" type="ORF">B9Z65_1350</name>
</gene>
<dbReference type="Proteomes" id="UP000243723">
    <property type="component" value="Unassembled WGS sequence"/>
</dbReference>
<evidence type="ECO:0000313" key="2">
    <source>
        <dbReference type="Proteomes" id="UP000243723"/>
    </source>
</evidence>
<dbReference type="EMBL" id="NHZQ01000404">
    <property type="protein sequence ID" value="PSK38159.1"/>
    <property type="molecule type" value="Genomic_DNA"/>
</dbReference>
<proteinExistence type="predicted"/>
<dbReference type="OrthoDB" id="3923202at2759"/>
<reference evidence="1 2" key="1">
    <citation type="submission" date="2017-05" db="EMBL/GenBank/DDBJ databases">
        <title>Draft genome sequence of Elsinoe australis.</title>
        <authorList>
            <person name="Cheng Q."/>
        </authorList>
    </citation>
    <scope>NUCLEOTIDE SEQUENCE [LARGE SCALE GENOMIC DNA]</scope>
    <source>
        <strain evidence="1 2">NL1</strain>
    </source>
</reference>
<name>A0A2P7YQE3_9PEZI</name>
<sequence>MATVCPVVGTTTSVLPPSHPALSDDPEARCPVTNAKVQHHNNIIHSHPSAPVSAEGADARDATKCPALKNANNKETITDATCPVVGPVSAMLPPEHPALNEKEAGQICPVTNATLEHHKSKVHTHPAVPKDAAAQACPVAGQKFNA</sequence>
<comment type="caution">
    <text evidence="1">The sequence shown here is derived from an EMBL/GenBank/DDBJ whole genome shotgun (WGS) entry which is preliminary data.</text>
</comment>
<keyword evidence="2" id="KW-1185">Reference proteome</keyword>
<evidence type="ECO:0000313" key="1">
    <source>
        <dbReference type="EMBL" id="PSK38159.1"/>
    </source>
</evidence>
<dbReference type="AlphaFoldDB" id="A0A2P7YQE3"/>
<accession>A0A2P7YQE3</accession>